<evidence type="ECO:0000256" key="1">
    <source>
        <dbReference type="ARBA" id="ARBA00004271"/>
    </source>
</evidence>
<dbReference type="EMBL" id="DUZY01000001">
    <property type="protein sequence ID" value="DAD17843.1"/>
    <property type="molecule type" value="Genomic_DNA"/>
</dbReference>
<keyword evidence="3" id="KW-0964">Secreted</keyword>
<dbReference type="PANTHER" id="PTHR31279">
    <property type="entry name" value="PROTEIN EXORDIUM-LIKE 5"/>
    <property type="match status" value="1"/>
</dbReference>
<evidence type="ECO:0000256" key="3">
    <source>
        <dbReference type="ARBA" id="ARBA00022525"/>
    </source>
</evidence>
<comment type="similarity">
    <text evidence="5">Belongs to the EXORDIUM family.</text>
</comment>
<comment type="caution">
    <text evidence="7">The sequence shown here is derived from an EMBL/GenBank/DDBJ whole genome shotgun (WGS) entry which is preliminary data.</text>
</comment>
<comment type="subcellular location">
    <subcellularLocation>
        <location evidence="1">Secreted</location>
        <location evidence="1">Extracellular space</location>
        <location evidence="1">Apoplast</location>
    </subcellularLocation>
</comment>
<dbReference type="Pfam" id="PF04674">
    <property type="entry name" value="Phi_1"/>
    <property type="match status" value="1"/>
</dbReference>
<evidence type="ECO:0000256" key="2">
    <source>
        <dbReference type="ARBA" id="ARBA00022523"/>
    </source>
</evidence>
<accession>A0A822XDW3</accession>
<evidence type="ECO:0000256" key="4">
    <source>
        <dbReference type="ARBA" id="ARBA00022729"/>
    </source>
</evidence>
<evidence type="ECO:0000256" key="6">
    <source>
        <dbReference type="SAM" id="SignalP"/>
    </source>
</evidence>
<organism evidence="7 8">
    <name type="scientific">Nelumbo nucifera</name>
    <name type="common">Sacred lotus</name>
    <dbReference type="NCBI Taxonomy" id="4432"/>
    <lineage>
        <taxon>Eukaryota</taxon>
        <taxon>Viridiplantae</taxon>
        <taxon>Streptophyta</taxon>
        <taxon>Embryophyta</taxon>
        <taxon>Tracheophyta</taxon>
        <taxon>Spermatophyta</taxon>
        <taxon>Magnoliopsida</taxon>
        <taxon>Proteales</taxon>
        <taxon>Nelumbonaceae</taxon>
        <taxon>Nelumbo</taxon>
    </lineage>
</organism>
<dbReference type="Proteomes" id="UP000607653">
    <property type="component" value="Unassembled WGS sequence"/>
</dbReference>
<feature type="signal peptide" evidence="6">
    <location>
        <begin position="1"/>
        <end position="26"/>
    </location>
</feature>
<evidence type="ECO:0008006" key="9">
    <source>
        <dbReference type="Google" id="ProtNLM"/>
    </source>
</evidence>
<reference evidence="7 8" key="1">
    <citation type="journal article" date="2020" name="Mol. Biol. Evol.">
        <title>Distinct Expression and Methylation Patterns for Genes with Different Fates following a Single Whole-Genome Duplication in Flowering Plants.</title>
        <authorList>
            <person name="Shi T."/>
            <person name="Rahmani R.S."/>
            <person name="Gugger P.F."/>
            <person name="Wang M."/>
            <person name="Li H."/>
            <person name="Zhang Y."/>
            <person name="Li Z."/>
            <person name="Wang Q."/>
            <person name="Van de Peer Y."/>
            <person name="Marchal K."/>
            <person name="Chen J."/>
        </authorList>
    </citation>
    <scope>NUCLEOTIDE SEQUENCE [LARGE SCALE GENOMIC DNA]</scope>
    <source>
        <tissue evidence="7">Leaf</tissue>
    </source>
</reference>
<keyword evidence="4 6" id="KW-0732">Signal</keyword>
<proteinExistence type="inferred from homology"/>
<feature type="chain" id="PRO_5032471471" description="Protein EXORDIUM-like 2" evidence="6">
    <location>
        <begin position="27"/>
        <end position="324"/>
    </location>
</feature>
<dbReference type="GO" id="GO:0048046">
    <property type="term" value="C:apoplast"/>
    <property type="evidence" value="ECO:0007669"/>
    <property type="project" value="UniProtKB-SubCell"/>
</dbReference>
<dbReference type="PANTHER" id="PTHR31279:SF13">
    <property type="entry name" value="PROTEIN EXORDIUM-LIKE 6"/>
    <property type="match status" value="1"/>
</dbReference>
<evidence type="ECO:0000313" key="8">
    <source>
        <dbReference type="Proteomes" id="UP000607653"/>
    </source>
</evidence>
<gene>
    <name evidence="7" type="ORF">HUJ06_019306</name>
</gene>
<protein>
    <recommendedName>
        <fullName evidence="9">Protein EXORDIUM-like 2</fullName>
    </recommendedName>
</protein>
<sequence>MAPAKLAVVFLATLAILSLLPAQGSSGSLVVRNPVLTHHNGPLLKGNLSLAILWYGNFGRSHKSVIRKFIRSLNNDGTGLQPRVSTWWRMVESYQGAVLAGRRRASPPPIRVRVAKQTSDKTYSSGNILTQDIIPGLVKQATGGSRSLIAAIFTAKDVSVQGLCTGKCSLHGVVTTGQSQQLYMVVGNPVLECPYDCAWPFHKPKKGAVKSKVLKPPSGKVGADAMVVSLASALAGMVTNPYNTGFFQGHGRNQIEAVTACSKVFGTGAHPGYTGKVAIDGATGRAFNAHGWRAKFLLPGLWNPKTSSCWTLMSPNDMCEIIGC</sequence>
<keyword evidence="2" id="KW-0052">Apoplast</keyword>
<keyword evidence="8" id="KW-1185">Reference proteome</keyword>
<name>A0A822XDW3_NELNU</name>
<dbReference type="InterPro" id="IPR006766">
    <property type="entry name" value="EXORDIUM-like"/>
</dbReference>
<evidence type="ECO:0000256" key="5">
    <source>
        <dbReference type="ARBA" id="ARBA00023591"/>
    </source>
</evidence>
<evidence type="ECO:0000313" key="7">
    <source>
        <dbReference type="EMBL" id="DAD17843.1"/>
    </source>
</evidence>
<dbReference type="AlphaFoldDB" id="A0A822XDW3"/>